<dbReference type="InterPro" id="IPR029057">
    <property type="entry name" value="PRTase-like"/>
</dbReference>
<evidence type="ECO:0000256" key="5">
    <source>
        <dbReference type="ARBA" id="ARBA00008391"/>
    </source>
</evidence>
<keyword evidence="8 11" id="KW-0328">Glycosyltransferase</keyword>
<organism evidence="13 14">
    <name type="scientific">Methylomarinovum caldicuralii</name>
    <dbReference type="NCBI Taxonomy" id="438856"/>
    <lineage>
        <taxon>Bacteria</taxon>
        <taxon>Pseudomonadati</taxon>
        <taxon>Pseudomonadota</taxon>
        <taxon>Gammaproteobacteria</taxon>
        <taxon>Methylococcales</taxon>
        <taxon>Methylothermaceae</taxon>
        <taxon>Methylomarinovum</taxon>
    </lineage>
</organism>
<evidence type="ECO:0000256" key="4">
    <source>
        <dbReference type="ARBA" id="ARBA00004659"/>
    </source>
</evidence>
<accession>A0AAU9C7Y9</accession>
<dbReference type="KEGG" id="mcau:MIT9_P1124"/>
<evidence type="ECO:0000256" key="10">
    <source>
        <dbReference type="ARBA" id="ARBA00022726"/>
    </source>
</evidence>
<dbReference type="PANTHER" id="PTHR32315">
    <property type="entry name" value="ADENINE PHOSPHORIBOSYLTRANSFERASE"/>
    <property type="match status" value="1"/>
</dbReference>
<evidence type="ECO:0000256" key="11">
    <source>
        <dbReference type="HAMAP-Rule" id="MF_00004"/>
    </source>
</evidence>
<dbReference type="InterPro" id="IPR000836">
    <property type="entry name" value="PRTase_dom"/>
</dbReference>
<dbReference type="Pfam" id="PF00156">
    <property type="entry name" value="Pribosyltran"/>
    <property type="match status" value="1"/>
</dbReference>
<comment type="pathway">
    <text evidence="4 11">Purine metabolism; AMP biosynthesis via salvage pathway; AMP from adenine: step 1/1.</text>
</comment>
<proteinExistence type="inferred from homology"/>
<dbReference type="InterPro" id="IPR005764">
    <property type="entry name" value="Ade_phspho_trans"/>
</dbReference>
<comment type="subcellular location">
    <subcellularLocation>
        <location evidence="3 11">Cytoplasm</location>
    </subcellularLocation>
</comment>
<dbReference type="CDD" id="cd06223">
    <property type="entry name" value="PRTases_typeI"/>
    <property type="match status" value="1"/>
</dbReference>
<evidence type="ECO:0000259" key="12">
    <source>
        <dbReference type="Pfam" id="PF00156"/>
    </source>
</evidence>
<dbReference type="FunFam" id="3.40.50.2020:FF:000021">
    <property type="entry name" value="Adenine phosphoribosyltransferase"/>
    <property type="match status" value="1"/>
</dbReference>
<dbReference type="AlphaFoldDB" id="A0AAU9C7Y9"/>
<comment type="subunit">
    <text evidence="11">Homodimer.</text>
</comment>
<dbReference type="EC" id="2.4.2.7" evidence="6 11"/>
<dbReference type="GO" id="GO:0002055">
    <property type="term" value="F:adenine binding"/>
    <property type="evidence" value="ECO:0007669"/>
    <property type="project" value="TreeGrafter"/>
</dbReference>
<dbReference type="RefSeq" id="WP_317706467.1">
    <property type="nucleotide sequence ID" value="NZ_AP024714.1"/>
</dbReference>
<comment type="catalytic activity">
    <reaction evidence="1 11">
        <text>AMP + diphosphate = 5-phospho-alpha-D-ribose 1-diphosphate + adenine</text>
        <dbReference type="Rhea" id="RHEA:16609"/>
        <dbReference type="ChEBI" id="CHEBI:16708"/>
        <dbReference type="ChEBI" id="CHEBI:33019"/>
        <dbReference type="ChEBI" id="CHEBI:58017"/>
        <dbReference type="ChEBI" id="CHEBI:456215"/>
        <dbReference type="EC" id="2.4.2.7"/>
    </reaction>
</comment>
<dbReference type="HAMAP" id="MF_00004">
    <property type="entry name" value="Aden_phosphoribosyltr"/>
    <property type="match status" value="1"/>
</dbReference>
<keyword evidence="9 11" id="KW-0808">Transferase</keyword>
<gene>
    <name evidence="11" type="primary">apt</name>
    <name evidence="13" type="ORF">MIT9_P1124</name>
</gene>
<dbReference type="NCBIfam" id="NF002636">
    <property type="entry name" value="PRK02304.1-5"/>
    <property type="match status" value="1"/>
</dbReference>
<keyword evidence="10 11" id="KW-0660">Purine salvage</keyword>
<evidence type="ECO:0000256" key="9">
    <source>
        <dbReference type="ARBA" id="ARBA00022679"/>
    </source>
</evidence>
<protein>
    <recommendedName>
        <fullName evidence="6 11">Adenine phosphoribosyltransferase</fullName>
        <shortName evidence="11">APRT</shortName>
        <ecNumber evidence="6 11">2.4.2.7</ecNumber>
    </recommendedName>
</protein>
<dbReference type="NCBIfam" id="NF002634">
    <property type="entry name" value="PRK02304.1-3"/>
    <property type="match status" value="1"/>
</dbReference>
<evidence type="ECO:0000256" key="2">
    <source>
        <dbReference type="ARBA" id="ARBA00003968"/>
    </source>
</evidence>
<evidence type="ECO:0000256" key="3">
    <source>
        <dbReference type="ARBA" id="ARBA00004496"/>
    </source>
</evidence>
<dbReference type="PANTHER" id="PTHR32315:SF3">
    <property type="entry name" value="ADENINE PHOSPHORIBOSYLTRANSFERASE"/>
    <property type="match status" value="1"/>
</dbReference>
<dbReference type="GO" id="GO:0005737">
    <property type="term" value="C:cytoplasm"/>
    <property type="evidence" value="ECO:0007669"/>
    <property type="project" value="UniProtKB-SubCell"/>
</dbReference>
<evidence type="ECO:0000313" key="13">
    <source>
        <dbReference type="EMBL" id="BCX81546.1"/>
    </source>
</evidence>
<evidence type="ECO:0000313" key="14">
    <source>
        <dbReference type="Proteomes" id="UP001321825"/>
    </source>
</evidence>
<dbReference type="GO" id="GO:0006168">
    <property type="term" value="P:adenine salvage"/>
    <property type="evidence" value="ECO:0007669"/>
    <property type="project" value="InterPro"/>
</dbReference>
<dbReference type="Gene3D" id="3.40.50.2020">
    <property type="match status" value="1"/>
</dbReference>
<evidence type="ECO:0000256" key="8">
    <source>
        <dbReference type="ARBA" id="ARBA00022676"/>
    </source>
</evidence>
<dbReference type="EMBL" id="AP024714">
    <property type="protein sequence ID" value="BCX81546.1"/>
    <property type="molecule type" value="Genomic_DNA"/>
</dbReference>
<evidence type="ECO:0000256" key="6">
    <source>
        <dbReference type="ARBA" id="ARBA00011893"/>
    </source>
</evidence>
<sequence>MTMDWQSRLREKIRNIPDFPKLGILFKDITPLVRDPATLRLAVHHLIHPFVGAPITAVAGMEARGFIFGSLAAWELGVGFIPLRKPGKLPYDVQSVSYALEYGENTLEAHIDACGPGDRVLLVDDLLATGGTARASCELVERLGAEVYALAFVIELDELGGRQRLSPYPVHSLLHF</sequence>
<feature type="domain" description="Phosphoribosyltransferase" evidence="12">
    <location>
        <begin position="55"/>
        <end position="154"/>
    </location>
</feature>
<dbReference type="GO" id="GO:0016208">
    <property type="term" value="F:AMP binding"/>
    <property type="evidence" value="ECO:0007669"/>
    <property type="project" value="TreeGrafter"/>
</dbReference>
<evidence type="ECO:0000256" key="1">
    <source>
        <dbReference type="ARBA" id="ARBA00000868"/>
    </source>
</evidence>
<dbReference type="GO" id="GO:0006166">
    <property type="term" value="P:purine ribonucleoside salvage"/>
    <property type="evidence" value="ECO:0007669"/>
    <property type="project" value="UniProtKB-UniRule"/>
</dbReference>
<name>A0AAU9C7Y9_9GAMM</name>
<comment type="similarity">
    <text evidence="5 11">Belongs to the purine/pyrimidine phosphoribosyltransferase family.</text>
</comment>
<comment type="function">
    <text evidence="2 11">Catalyzes a salvage reaction resulting in the formation of AMP, that is energically less costly than de novo synthesis.</text>
</comment>
<dbReference type="Proteomes" id="UP001321825">
    <property type="component" value="Chromosome"/>
</dbReference>
<dbReference type="InterPro" id="IPR050054">
    <property type="entry name" value="UPRTase/APRTase"/>
</dbReference>
<reference evidence="14" key="1">
    <citation type="journal article" date="2024" name="Int. J. Syst. Evol. Microbiol.">
        <title>Methylomarinovum tepidoasis sp. nov., a moderately thermophilic methanotroph of the family Methylothermaceae isolated from a deep-sea hydrothermal field.</title>
        <authorList>
            <person name="Hirayama H."/>
            <person name="Takaki Y."/>
            <person name="Abe M."/>
            <person name="Miyazaki M."/>
            <person name="Uematsu K."/>
            <person name="Matsui Y."/>
            <person name="Takai K."/>
        </authorList>
    </citation>
    <scope>NUCLEOTIDE SEQUENCE [LARGE SCALE GENOMIC DNA]</scope>
    <source>
        <strain evidence="14">IT-9</strain>
    </source>
</reference>
<evidence type="ECO:0000256" key="7">
    <source>
        <dbReference type="ARBA" id="ARBA00022490"/>
    </source>
</evidence>
<dbReference type="NCBIfam" id="TIGR01090">
    <property type="entry name" value="apt"/>
    <property type="match status" value="1"/>
</dbReference>
<dbReference type="GO" id="GO:0003999">
    <property type="term" value="F:adenine phosphoribosyltransferase activity"/>
    <property type="evidence" value="ECO:0007669"/>
    <property type="project" value="UniProtKB-UniRule"/>
</dbReference>
<dbReference type="GO" id="GO:0044209">
    <property type="term" value="P:AMP salvage"/>
    <property type="evidence" value="ECO:0007669"/>
    <property type="project" value="UniProtKB-UniRule"/>
</dbReference>
<keyword evidence="7 11" id="KW-0963">Cytoplasm</keyword>
<keyword evidence="14" id="KW-1185">Reference proteome</keyword>
<dbReference type="SUPFAM" id="SSF53271">
    <property type="entry name" value="PRTase-like"/>
    <property type="match status" value="1"/>
</dbReference>